<dbReference type="Pfam" id="PF08734">
    <property type="entry name" value="GYD"/>
    <property type="match status" value="1"/>
</dbReference>
<proteinExistence type="predicted"/>
<protein>
    <submittedName>
        <fullName evidence="1">GYD domain-containing protein</fullName>
    </submittedName>
</protein>
<dbReference type="AlphaFoldDB" id="A0A831THV4"/>
<reference evidence="1" key="1">
    <citation type="journal article" date="2020" name="mSystems">
        <title>Genome- and Community-Level Interaction Insights into Carbon Utilization and Element Cycling Functions of Hydrothermarchaeota in Hydrothermal Sediment.</title>
        <authorList>
            <person name="Zhou Z."/>
            <person name="Liu Y."/>
            <person name="Xu W."/>
            <person name="Pan J."/>
            <person name="Luo Z.H."/>
            <person name="Li M."/>
        </authorList>
    </citation>
    <scope>NUCLEOTIDE SEQUENCE [LARGE SCALE GENOMIC DNA]</scope>
    <source>
        <strain evidence="1">SpSt-210</strain>
    </source>
</reference>
<organism evidence="1">
    <name type="scientific">Thermorudis peleae</name>
    <dbReference type="NCBI Taxonomy" id="1382356"/>
    <lineage>
        <taxon>Bacteria</taxon>
        <taxon>Pseudomonadati</taxon>
        <taxon>Thermomicrobiota</taxon>
        <taxon>Thermomicrobia</taxon>
        <taxon>Thermomicrobia incertae sedis</taxon>
        <taxon>Thermorudis</taxon>
    </lineage>
</organism>
<comment type="caution">
    <text evidence="1">The sequence shown here is derived from an EMBL/GenBank/DDBJ whole genome shotgun (WGS) entry which is preliminary data.</text>
</comment>
<dbReference type="InterPro" id="IPR014845">
    <property type="entry name" value="GYD/TTHA1554"/>
</dbReference>
<sequence>MPLYIMLSTLTDDGMETLHEHPRRIKEVNQEVEKMGAKVLQQWAVLGPYDFVNLVEAPDNETIARVSVALGARGTVKLMTLPAIPIDEFIAGLEAGVEEDEDDESEGE</sequence>
<accession>A0A831THV4</accession>
<name>A0A831THV4_9BACT</name>
<gene>
    <name evidence="1" type="ORF">ENP34_13290</name>
</gene>
<dbReference type="EMBL" id="DSIY01000307">
    <property type="protein sequence ID" value="HEG92389.1"/>
    <property type="molecule type" value="Genomic_DNA"/>
</dbReference>
<evidence type="ECO:0000313" key="1">
    <source>
        <dbReference type="EMBL" id="HEG92389.1"/>
    </source>
</evidence>